<dbReference type="Gene3D" id="1.10.3210.10">
    <property type="entry name" value="Hypothetical protein af1432"/>
    <property type="match status" value="1"/>
</dbReference>
<dbReference type="Pfam" id="PF13487">
    <property type="entry name" value="HD_5"/>
    <property type="match status" value="1"/>
</dbReference>
<dbReference type="PROSITE" id="PS51832">
    <property type="entry name" value="HD_GYP"/>
    <property type="match status" value="1"/>
</dbReference>
<evidence type="ECO:0000313" key="3">
    <source>
        <dbReference type="Proteomes" id="UP000467132"/>
    </source>
</evidence>
<evidence type="ECO:0000313" key="2">
    <source>
        <dbReference type="EMBL" id="NBI05840.1"/>
    </source>
</evidence>
<dbReference type="InterPro" id="IPR037522">
    <property type="entry name" value="HD_GYP_dom"/>
</dbReference>
<protein>
    <submittedName>
        <fullName evidence="2">HD-GYP domain-containing protein</fullName>
    </submittedName>
</protein>
<feature type="domain" description="HD-GYP" evidence="1">
    <location>
        <begin position="118"/>
        <end position="318"/>
    </location>
</feature>
<dbReference type="AlphaFoldDB" id="A0A845QUW9"/>
<sequence length="360" mass="40940">MDLFIELYYLKEGIILAIIKITEVVPGMILNKDVYIPEKNTIALSAGAILSKAHINRFKKLNINRINVLIENKHLDNKIKRDRFFENYNNLKSKLELLFNQIKIGNKVLNSDIDHEVDEMIKSISTNNNILSRLRQLDDSGSYLINHSAHVSLLATTIGKLLGYSSNRLKDLLITGLFHDIGMLKVPEKIMNKPGPLSEEEFIVIINHTINSYKILKEINNINSDILYGALEHHEREDGSGYPLGLKSNQIHEFGKIIAIADVFHAMTTDKVYRKRKSPFIAAEEMLYNSFGILDGEITTTFLNNISKFYIGNIVRLNDGSIGEIIYTNKAIPTRPVVNINGNFVDLLKDKEYEIIDIID</sequence>
<reference evidence="2 3" key="1">
    <citation type="submission" date="2018-08" db="EMBL/GenBank/DDBJ databases">
        <title>Murine metabolic-syndrome-specific gut microbial biobank.</title>
        <authorList>
            <person name="Liu C."/>
        </authorList>
    </citation>
    <scope>NUCLEOTIDE SEQUENCE [LARGE SCALE GENOMIC DNA]</scope>
    <source>
        <strain evidence="2 3">583</strain>
    </source>
</reference>
<organism evidence="2 3">
    <name type="scientific">Senegalia massiliensis</name>
    <dbReference type="NCBI Taxonomy" id="1720316"/>
    <lineage>
        <taxon>Bacteria</taxon>
        <taxon>Bacillati</taxon>
        <taxon>Bacillota</taxon>
        <taxon>Clostridia</taxon>
        <taxon>Eubacteriales</taxon>
        <taxon>Clostridiaceae</taxon>
        <taxon>Senegalia</taxon>
    </lineage>
</organism>
<dbReference type="CDD" id="cd00077">
    <property type="entry name" value="HDc"/>
    <property type="match status" value="1"/>
</dbReference>
<dbReference type="InterPro" id="IPR003607">
    <property type="entry name" value="HD/PDEase_dom"/>
</dbReference>
<dbReference type="EMBL" id="QXXA01000004">
    <property type="protein sequence ID" value="NBI05840.1"/>
    <property type="molecule type" value="Genomic_DNA"/>
</dbReference>
<accession>A0A845QUW9</accession>
<keyword evidence="3" id="KW-1185">Reference proteome</keyword>
<name>A0A845QUW9_9CLOT</name>
<gene>
    <name evidence="2" type="ORF">D3Z33_03090</name>
</gene>
<dbReference type="SMART" id="SM00471">
    <property type="entry name" value="HDc"/>
    <property type="match status" value="1"/>
</dbReference>
<proteinExistence type="predicted"/>
<dbReference type="PANTHER" id="PTHR43155">
    <property type="entry name" value="CYCLIC DI-GMP PHOSPHODIESTERASE PA4108-RELATED"/>
    <property type="match status" value="1"/>
</dbReference>
<comment type="caution">
    <text evidence="2">The sequence shown here is derived from an EMBL/GenBank/DDBJ whole genome shotgun (WGS) entry which is preliminary data.</text>
</comment>
<dbReference type="Proteomes" id="UP000467132">
    <property type="component" value="Unassembled WGS sequence"/>
</dbReference>
<dbReference type="PANTHER" id="PTHR43155:SF2">
    <property type="entry name" value="CYCLIC DI-GMP PHOSPHODIESTERASE PA4108"/>
    <property type="match status" value="1"/>
</dbReference>
<dbReference type="SUPFAM" id="SSF109604">
    <property type="entry name" value="HD-domain/PDEase-like"/>
    <property type="match status" value="1"/>
</dbReference>
<evidence type="ECO:0000259" key="1">
    <source>
        <dbReference type="PROSITE" id="PS51832"/>
    </source>
</evidence>